<reference evidence="3 4" key="1">
    <citation type="journal article" date="2018" name="Front. Microbiol.">
        <title>Genome-Wide Analysis of Corynespora cassiicola Leaf Fall Disease Putative Effectors.</title>
        <authorList>
            <person name="Lopez D."/>
            <person name="Ribeiro S."/>
            <person name="Label P."/>
            <person name="Fumanal B."/>
            <person name="Venisse J.S."/>
            <person name="Kohler A."/>
            <person name="de Oliveira R.R."/>
            <person name="Labutti K."/>
            <person name="Lipzen A."/>
            <person name="Lail K."/>
            <person name="Bauer D."/>
            <person name="Ohm R.A."/>
            <person name="Barry K.W."/>
            <person name="Spatafora J."/>
            <person name="Grigoriev I.V."/>
            <person name="Martin F.M."/>
            <person name="Pujade-Renaud V."/>
        </authorList>
    </citation>
    <scope>NUCLEOTIDE SEQUENCE [LARGE SCALE GENOMIC DNA]</scope>
    <source>
        <strain evidence="3 4">Philippines</strain>
    </source>
</reference>
<dbReference type="AlphaFoldDB" id="A0A2T2P1B1"/>
<evidence type="ECO:0000313" key="4">
    <source>
        <dbReference type="Proteomes" id="UP000240883"/>
    </source>
</evidence>
<keyword evidence="2" id="KW-0472">Membrane</keyword>
<evidence type="ECO:0000256" key="2">
    <source>
        <dbReference type="SAM" id="Phobius"/>
    </source>
</evidence>
<proteinExistence type="predicted"/>
<gene>
    <name evidence="3" type="ORF">BS50DRAFT_283186</name>
</gene>
<evidence type="ECO:0000313" key="3">
    <source>
        <dbReference type="EMBL" id="PSN71442.1"/>
    </source>
</evidence>
<dbReference type="Proteomes" id="UP000240883">
    <property type="component" value="Unassembled WGS sequence"/>
</dbReference>
<feature type="region of interest" description="Disordered" evidence="1">
    <location>
        <begin position="53"/>
        <end position="76"/>
    </location>
</feature>
<dbReference type="EMBL" id="KZ678131">
    <property type="protein sequence ID" value="PSN71442.1"/>
    <property type="molecule type" value="Genomic_DNA"/>
</dbReference>
<protein>
    <submittedName>
        <fullName evidence="3">Uncharacterized protein</fullName>
    </submittedName>
</protein>
<keyword evidence="4" id="KW-1185">Reference proteome</keyword>
<name>A0A2T2P1B1_CORCC</name>
<keyword evidence="2" id="KW-0812">Transmembrane</keyword>
<organism evidence="3 4">
    <name type="scientific">Corynespora cassiicola Philippines</name>
    <dbReference type="NCBI Taxonomy" id="1448308"/>
    <lineage>
        <taxon>Eukaryota</taxon>
        <taxon>Fungi</taxon>
        <taxon>Dikarya</taxon>
        <taxon>Ascomycota</taxon>
        <taxon>Pezizomycotina</taxon>
        <taxon>Dothideomycetes</taxon>
        <taxon>Pleosporomycetidae</taxon>
        <taxon>Pleosporales</taxon>
        <taxon>Corynesporascaceae</taxon>
        <taxon>Corynespora</taxon>
    </lineage>
</organism>
<feature type="transmembrane region" description="Helical" evidence="2">
    <location>
        <begin position="27"/>
        <end position="45"/>
    </location>
</feature>
<sequence length="76" mass="8637">MIHEPDGGLYSDRYGSLRPQRPSFPPFSPPLLPGFIYTAIAFFPIPKKKQKKNTFAKRNATLRSDPIRPAQDMGYV</sequence>
<evidence type="ECO:0000256" key="1">
    <source>
        <dbReference type="SAM" id="MobiDB-lite"/>
    </source>
</evidence>
<accession>A0A2T2P1B1</accession>
<keyword evidence="2" id="KW-1133">Transmembrane helix</keyword>